<accession>A0ABX0VI16</accession>
<comment type="similarity">
    <text evidence="1">Belongs to the short-chain dehydrogenases/reductases (SDR) family.</text>
</comment>
<dbReference type="InterPro" id="IPR057326">
    <property type="entry name" value="KR_dom"/>
</dbReference>
<keyword evidence="6" id="KW-1185">Reference proteome</keyword>
<organism evidence="5 6">
    <name type="scientific">Cedecea colo</name>
    <dbReference type="NCBI Taxonomy" id="2552946"/>
    <lineage>
        <taxon>Bacteria</taxon>
        <taxon>Pseudomonadati</taxon>
        <taxon>Pseudomonadota</taxon>
        <taxon>Gammaproteobacteria</taxon>
        <taxon>Enterobacterales</taxon>
        <taxon>Enterobacteriaceae</taxon>
        <taxon>Cedecea</taxon>
    </lineage>
</organism>
<dbReference type="SMART" id="SM00822">
    <property type="entry name" value="PKS_KR"/>
    <property type="match status" value="1"/>
</dbReference>
<comment type="caution">
    <text evidence="5">The sequence shown here is derived from an EMBL/GenBank/DDBJ whole genome shotgun (WGS) entry which is preliminary data.</text>
</comment>
<gene>
    <name evidence="5" type="ORF">E2L00_03870</name>
</gene>
<evidence type="ECO:0000313" key="6">
    <source>
        <dbReference type="Proteomes" id="UP000697927"/>
    </source>
</evidence>
<dbReference type="Pfam" id="PF00106">
    <property type="entry name" value="adh_short"/>
    <property type="match status" value="1"/>
</dbReference>
<feature type="transmembrane region" description="Helical" evidence="3">
    <location>
        <begin position="303"/>
        <end position="320"/>
    </location>
</feature>
<evidence type="ECO:0000313" key="5">
    <source>
        <dbReference type="EMBL" id="NIY46685.1"/>
    </source>
</evidence>
<keyword evidence="2" id="KW-0560">Oxidoreductase</keyword>
<dbReference type="InterPro" id="IPR002347">
    <property type="entry name" value="SDR_fam"/>
</dbReference>
<sequence length="330" mass="35810">MAVVVVTGGTAGVGRATAVHFAKEGYDVAVIARGEEGLSETLAELQGVGVRAAAFSADVADAVQMTRTADSIEAEFGPVSVWINSAMCTIMSPFEEVDASEYKRVTDVTYLGAVNGTREALRIMKARNEGTIVQIGSALAYRSIPLQSAYCGAKAAIRGFTDALRCELIHQRSAIRLTMVHLPGTNTPQFSWARNKLGHPARPVAPVYQPEAIAKAIFNAACKAPREMWVGKATVQSILGNYIFPQWLDSMLAKKAWSGQMERSAYLTPHSDNLFMPVEGLHQSRGRFSEEAKESVMSLNSATPVRIACAVASLGALILFKKYQRRRKRN</sequence>
<dbReference type="EMBL" id="SOYS01000001">
    <property type="protein sequence ID" value="NIY46685.1"/>
    <property type="molecule type" value="Genomic_DNA"/>
</dbReference>
<evidence type="ECO:0000259" key="4">
    <source>
        <dbReference type="SMART" id="SM00822"/>
    </source>
</evidence>
<keyword evidence="3" id="KW-0812">Transmembrane</keyword>
<proteinExistence type="inferred from homology"/>
<dbReference type="InterPro" id="IPR036291">
    <property type="entry name" value="NAD(P)-bd_dom_sf"/>
</dbReference>
<dbReference type="Proteomes" id="UP000697927">
    <property type="component" value="Unassembled WGS sequence"/>
</dbReference>
<dbReference type="PRINTS" id="PR00081">
    <property type="entry name" value="GDHRDH"/>
</dbReference>
<name>A0ABX0VI16_9ENTR</name>
<protein>
    <submittedName>
        <fullName evidence="5">SDR family NAD(P)-dependent oxidoreductase</fullName>
    </submittedName>
</protein>
<dbReference type="NCBIfam" id="NF005495">
    <property type="entry name" value="PRK07109.1"/>
    <property type="match status" value="1"/>
</dbReference>
<keyword evidence="3" id="KW-1133">Transmembrane helix</keyword>
<dbReference type="RefSeq" id="WP_167607216.1">
    <property type="nucleotide sequence ID" value="NZ_SOYS01000001.1"/>
</dbReference>
<keyword evidence="3" id="KW-0472">Membrane</keyword>
<dbReference type="PROSITE" id="PS00061">
    <property type="entry name" value="ADH_SHORT"/>
    <property type="match status" value="1"/>
</dbReference>
<dbReference type="SUPFAM" id="SSF51735">
    <property type="entry name" value="NAD(P)-binding Rossmann-fold domains"/>
    <property type="match status" value="1"/>
</dbReference>
<dbReference type="PANTHER" id="PTHR44196">
    <property type="entry name" value="DEHYDROGENASE/REDUCTASE SDR FAMILY MEMBER 7B"/>
    <property type="match status" value="1"/>
</dbReference>
<reference evidence="5 6" key="1">
    <citation type="journal article" date="2020" name="Microorganisms">
        <title>Polyphasic Characterisation of Cedecea colo sp. nov., a New Enteric Bacterium Isolated from the Koala Hindgut.</title>
        <authorList>
            <person name="Boath J.M."/>
            <person name="Dakhal S."/>
            <person name="Van T.T.H."/>
            <person name="Moore R.J."/>
            <person name="Dekiwadia C."/>
            <person name="Macreadie I.G."/>
        </authorList>
    </citation>
    <scope>NUCLEOTIDE SEQUENCE [LARGE SCALE GENOMIC DNA]</scope>
    <source>
        <strain evidence="5 6">ZA</strain>
    </source>
</reference>
<evidence type="ECO:0000256" key="1">
    <source>
        <dbReference type="ARBA" id="ARBA00006484"/>
    </source>
</evidence>
<evidence type="ECO:0000256" key="2">
    <source>
        <dbReference type="ARBA" id="ARBA00023002"/>
    </source>
</evidence>
<dbReference type="PANTHER" id="PTHR44196:SF3">
    <property type="entry name" value="SHORT CHAIN DEHYDROGENASE FAMILY PROTEIN"/>
    <property type="match status" value="1"/>
</dbReference>
<feature type="domain" description="Ketoreductase" evidence="4">
    <location>
        <begin position="2"/>
        <end position="185"/>
    </location>
</feature>
<dbReference type="Gene3D" id="3.40.50.720">
    <property type="entry name" value="NAD(P)-binding Rossmann-like Domain"/>
    <property type="match status" value="1"/>
</dbReference>
<dbReference type="InterPro" id="IPR020904">
    <property type="entry name" value="Sc_DH/Rdtase_CS"/>
</dbReference>
<evidence type="ECO:0000256" key="3">
    <source>
        <dbReference type="SAM" id="Phobius"/>
    </source>
</evidence>